<gene>
    <name evidence="1" type="ORF">LRS13_00445</name>
</gene>
<dbReference type="PANTHER" id="PTHR42877">
    <property type="entry name" value="L-ORNITHINE N(5)-MONOOXYGENASE-RELATED"/>
    <property type="match status" value="1"/>
</dbReference>
<sequence>MQLPLPKDSLVYSHPTPDHDVVVVGSGFAGLGMAIRLQQEGRTDFVVLEQSDSVGGTWRDNDYPGCACDVPSHLYSFSFAQNPNWSRTFSPQAEIRDYIERTTDQFGIRPKIRFNSRMSAAEWDEAAQLWRLSINDGADTVTCRVLIGGLGPLNRPSYPKVPGREDFAGTQFHSMYWDHDHDLTGKRVAVIGTGASAIQFIPEVAKQAAQVDVFQRTAPWVLPKPDRPVRPRVKTLFRHVPGLLHAYRTWIYARLEARVVTFDHPKLSVFGERLAKSYAARKIKDPVLLEKVIPDYRMGCKRVLLSNNYLRALAKDHVDVVTTPIEAITTGGIRTADGVEHEYDTIIHGTGFKVTEPYTELSITGRDGVELAAKWTREGTQAHKGCAVDGFPNLFLLVGPNTGLGHNSIIYMIEAQVQYVLDALRQMDARKVAAVSVKPEALRAYNDEIQRRLATTVWQDGGCSSYYQDEHGVNRAIWPGHTYAFRRVVREFDLTNYEMIPAAAPAPEPAAV</sequence>
<organism evidence="1 2">
    <name type="scientific">Svornostia abyssi</name>
    <dbReference type="NCBI Taxonomy" id="2898438"/>
    <lineage>
        <taxon>Bacteria</taxon>
        <taxon>Bacillati</taxon>
        <taxon>Actinomycetota</taxon>
        <taxon>Thermoleophilia</taxon>
        <taxon>Solirubrobacterales</taxon>
        <taxon>Baekduiaceae</taxon>
        <taxon>Svornostia</taxon>
    </lineage>
</organism>
<evidence type="ECO:0000313" key="1">
    <source>
        <dbReference type="EMBL" id="UUY04034.1"/>
    </source>
</evidence>
<reference evidence="2" key="1">
    <citation type="submission" date="2021-11" db="EMBL/GenBank/DDBJ databases">
        <title>Cultivation dependent microbiological survey of springs from the worlds oldest radium mine currently devoted to the extraction of radon-saturated water.</title>
        <authorList>
            <person name="Kapinusova G."/>
            <person name="Smrhova T."/>
            <person name="Strejcek M."/>
            <person name="Suman J."/>
            <person name="Jani K."/>
            <person name="Pajer P."/>
            <person name="Uhlik O."/>
        </authorList>
    </citation>
    <scope>NUCLEOTIDE SEQUENCE [LARGE SCALE GENOMIC DNA]</scope>
    <source>
        <strain evidence="2">J379</strain>
    </source>
</reference>
<accession>A0ABY5PH77</accession>
<proteinExistence type="predicted"/>
<dbReference type="EMBL" id="CP088295">
    <property type="protein sequence ID" value="UUY04034.1"/>
    <property type="molecule type" value="Genomic_DNA"/>
</dbReference>
<dbReference type="RefSeq" id="WP_353864532.1">
    <property type="nucleotide sequence ID" value="NZ_CP088295.1"/>
</dbReference>
<dbReference type="Pfam" id="PF13738">
    <property type="entry name" value="Pyr_redox_3"/>
    <property type="match status" value="1"/>
</dbReference>
<dbReference type="SUPFAM" id="SSF51905">
    <property type="entry name" value="FAD/NAD(P)-binding domain"/>
    <property type="match status" value="1"/>
</dbReference>
<dbReference type="InterPro" id="IPR051209">
    <property type="entry name" value="FAD-bind_Monooxygenase_sf"/>
</dbReference>
<dbReference type="InterPro" id="IPR036188">
    <property type="entry name" value="FAD/NAD-bd_sf"/>
</dbReference>
<dbReference type="PRINTS" id="PR00411">
    <property type="entry name" value="PNDRDTASEI"/>
</dbReference>
<dbReference type="PANTHER" id="PTHR42877:SF4">
    <property type="entry name" value="FAD_NAD(P)-BINDING DOMAIN-CONTAINING PROTEIN-RELATED"/>
    <property type="match status" value="1"/>
</dbReference>
<dbReference type="Proteomes" id="UP001058860">
    <property type="component" value="Chromosome"/>
</dbReference>
<dbReference type="Gene3D" id="3.50.50.60">
    <property type="entry name" value="FAD/NAD(P)-binding domain"/>
    <property type="match status" value="2"/>
</dbReference>
<name>A0ABY5PH77_9ACTN</name>
<protein>
    <submittedName>
        <fullName evidence="1">NAD(P)/FAD-dependent oxidoreductase</fullName>
    </submittedName>
</protein>
<evidence type="ECO:0000313" key="2">
    <source>
        <dbReference type="Proteomes" id="UP001058860"/>
    </source>
</evidence>
<keyword evidence="2" id="KW-1185">Reference proteome</keyword>